<keyword evidence="1" id="KW-1133">Transmembrane helix</keyword>
<evidence type="ECO:0000256" key="1">
    <source>
        <dbReference type="SAM" id="Phobius"/>
    </source>
</evidence>
<dbReference type="EMBL" id="CATQJA010001137">
    <property type="protein sequence ID" value="CAJ0565933.1"/>
    <property type="molecule type" value="Genomic_DNA"/>
</dbReference>
<sequence length="166" mass="19191">MNYATEQFVLFTIYLFVLIGYHMHGIHRILYHEEHIGNTNRISNIFLRVTDWMRHNYTFCVVITFINTATLTIHFLAAVVWSVLHTYLVICKKEWNVILDLLIIFVPLAPAIGPIFYLCALKRLQLPGYDPDVYEIPTSLSADMKSLYKYGVSFRLLRSVSDTGAA</sequence>
<keyword evidence="1" id="KW-0472">Membrane</keyword>
<accession>A0AA36CBJ3</accession>
<feature type="transmembrane region" description="Helical" evidence="1">
    <location>
        <begin position="6"/>
        <end position="23"/>
    </location>
</feature>
<gene>
    <name evidence="2" type="ORF">MSPICULIGERA_LOCUS4555</name>
</gene>
<dbReference type="Proteomes" id="UP001177023">
    <property type="component" value="Unassembled WGS sequence"/>
</dbReference>
<proteinExistence type="predicted"/>
<organism evidence="2 3">
    <name type="scientific">Mesorhabditis spiculigera</name>
    <dbReference type="NCBI Taxonomy" id="96644"/>
    <lineage>
        <taxon>Eukaryota</taxon>
        <taxon>Metazoa</taxon>
        <taxon>Ecdysozoa</taxon>
        <taxon>Nematoda</taxon>
        <taxon>Chromadorea</taxon>
        <taxon>Rhabditida</taxon>
        <taxon>Rhabditina</taxon>
        <taxon>Rhabditomorpha</taxon>
        <taxon>Rhabditoidea</taxon>
        <taxon>Rhabditidae</taxon>
        <taxon>Mesorhabditinae</taxon>
        <taxon>Mesorhabditis</taxon>
    </lineage>
</organism>
<feature type="transmembrane region" description="Helical" evidence="1">
    <location>
        <begin position="57"/>
        <end position="81"/>
    </location>
</feature>
<dbReference type="AlphaFoldDB" id="A0AA36CBJ3"/>
<evidence type="ECO:0000313" key="2">
    <source>
        <dbReference type="EMBL" id="CAJ0565933.1"/>
    </source>
</evidence>
<keyword evidence="1" id="KW-0812">Transmembrane</keyword>
<reference evidence="2" key="1">
    <citation type="submission" date="2023-06" db="EMBL/GenBank/DDBJ databases">
        <authorList>
            <person name="Delattre M."/>
        </authorList>
    </citation>
    <scope>NUCLEOTIDE SEQUENCE</scope>
    <source>
        <strain evidence="2">AF72</strain>
    </source>
</reference>
<feature type="non-terminal residue" evidence="2">
    <location>
        <position position="1"/>
    </location>
</feature>
<keyword evidence="3" id="KW-1185">Reference proteome</keyword>
<comment type="caution">
    <text evidence="2">The sequence shown here is derived from an EMBL/GenBank/DDBJ whole genome shotgun (WGS) entry which is preliminary data.</text>
</comment>
<evidence type="ECO:0000313" key="3">
    <source>
        <dbReference type="Proteomes" id="UP001177023"/>
    </source>
</evidence>
<name>A0AA36CBJ3_9BILA</name>
<feature type="transmembrane region" description="Helical" evidence="1">
    <location>
        <begin position="101"/>
        <end position="120"/>
    </location>
</feature>
<protein>
    <submittedName>
        <fullName evidence="2">Uncharacterized protein</fullName>
    </submittedName>
</protein>